<sequence length="629" mass="71190">MVLTTVLSMLRYVGESEDKDFVDRLHSYFTSNILIALAVLVSFKQFGGKPIECLVPDLFTSSWEQRARAPESSSVFPFLGVGAFVRLVYFASIAFCNGIVENSQYLPLANSSCFVPFDPESTGGDPSAPSPVMNVLNAVVNYGPFAFGDPLALSDAVYFLNTYVTSNSLVVLSFITSYKQFTHPIECLVPDSIPFDGSQKYAENYCWAQDTYYVPMAHTVADLDAADRSKKKISYYQWVPFFLLIEAACFRLPCILWKYLSGHSGIKVNEILKLASDPNNIKKDIKQSNIHALTVHLKGALRFHRRIKKKEIKPHQILRFFNLPYSAYFVTATYLLIKIVYLVNVALQLLVLNKFLETDKYSWYGFGALLDLVNGKTWETSGIFPRVTLCDFDVRVMGNVQEHTIQCVLTINIFNEKIFVFLWFWYMSLFVVTFGSLLYWLFVTVLPFPNRRFINRHLEMSEMPFDSSNPENAEQVKRFIDTFLKSDGVFVIRMLTMHTGVIFGTDLVTSLFRSIFHLDADEMRLKRSNSVADIPVLPESEKNASTKATLDNEANATALRLRRFEGKTDPVARSEREHLVPPPPPPKSHLKGTLSSFASPVKTSTVNEYSAIGPKKVDVPTVPNSRSPY</sequence>
<evidence type="ECO:0000256" key="12">
    <source>
        <dbReference type="RuleBase" id="RU010713"/>
    </source>
</evidence>
<evidence type="ECO:0000256" key="10">
    <source>
        <dbReference type="ARBA" id="ARBA00023136"/>
    </source>
</evidence>
<name>A0AA39LUG2_9BILA</name>
<dbReference type="PRINTS" id="PR01262">
    <property type="entry name" value="INNEXIN"/>
</dbReference>
<dbReference type="PROSITE" id="PS51013">
    <property type="entry name" value="PANNEXIN"/>
    <property type="match status" value="1"/>
</dbReference>
<evidence type="ECO:0000313" key="15">
    <source>
        <dbReference type="Proteomes" id="UP001175271"/>
    </source>
</evidence>
<dbReference type="EMBL" id="JAUCMV010000003">
    <property type="protein sequence ID" value="KAK0410596.1"/>
    <property type="molecule type" value="Genomic_DNA"/>
</dbReference>
<dbReference type="Proteomes" id="UP001175271">
    <property type="component" value="Unassembled WGS sequence"/>
</dbReference>
<dbReference type="GO" id="GO:0005921">
    <property type="term" value="C:gap junction"/>
    <property type="evidence" value="ECO:0007669"/>
    <property type="project" value="UniProtKB-SubCell"/>
</dbReference>
<keyword evidence="5 12" id="KW-0812">Transmembrane</keyword>
<proteinExistence type="inferred from homology"/>
<evidence type="ECO:0000256" key="2">
    <source>
        <dbReference type="ARBA" id="ARBA00004651"/>
    </source>
</evidence>
<dbReference type="GO" id="GO:0034220">
    <property type="term" value="P:monoatomic ion transmembrane transport"/>
    <property type="evidence" value="ECO:0007669"/>
    <property type="project" value="UniProtKB-KW"/>
</dbReference>
<evidence type="ECO:0000256" key="1">
    <source>
        <dbReference type="ARBA" id="ARBA00004610"/>
    </source>
</evidence>
<evidence type="ECO:0000256" key="9">
    <source>
        <dbReference type="ARBA" id="ARBA00023065"/>
    </source>
</evidence>
<gene>
    <name evidence="12" type="primary">inx</name>
    <name evidence="14" type="ORF">QR680_005222</name>
</gene>
<keyword evidence="10 12" id="KW-0472">Membrane</keyword>
<comment type="caution">
    <text evidence="14">The sequence shown here is derived from an EMBL/GenBank/DDBJ whole genome shotgun (WGS) entry which is preliminary data.</text>
</comment>
<comment type="similarity">
    <text evidence="12">Belongs to the pannexin family.</text>
</comment>
<keyword evidence="15" id="KW-1185">Reference proteome</keyword>
<dbReference type="Pfam" id="PF00876">
    <property type="entry name" value="Innexin"/>
    <property type="match status" value="2"/>
</dbReference>
<dbReference type="GO" id="GO:0005886">
    <property type="term" value="C:plasma membrane"/>
    <property type="evidence" value="ECO:0007669"/>
    <property type="project" value="UniProtKB-SubCell"/>
</dbReference>
<evidence type="ECO:0000256" key="4">
    <source>
        <dbReference type="ARBA" id="ARBA00022475"/>
    </source>
</evidence>
<feature type="region of interest" description="Disordered" evidence="13">
    <location>
        <begin position="563"/>
        <end position="594"/>
    </location>
</feature>
<evidence type="ECO:0000256" key="13">
    <source>
        <dbReference type="SAM" id="MobiDB-lite"/>
    </source>
</evidence>
<feature type="transmembrane region" description="Helical" evidence="12">
    <location>
        <begin position="327"/>
        <end position="352"/>
    </location>
</feature>
<dbReference type="InterPro" id="IPR000990">
    <property type="entry name" value="Innexin"/>
</dbReference>
<organism evidence="14 15">
    <name type="scientific">Steinernema hermaphroditum</name>
    <dbReference type="NCBI Taxonomy" id="289476"/>
    <lineage>
        <taxon>Eukaryota</taxon>
        <taxon>Metazoa</taxon>
        <taxon>Ecdysozoa</taxon>
        <taxon>Nematoda</taxon>
        <taxon>Chromadorea</taxon>
        <taxon>Rhabditida</taxon>
        <taxon>Tylenchina</taxon>
        <taxon>Panagrolaimomorpha</taxon>
        <taxon>Strongyloidoidea</taxon>
        <taxon>Steinernematidae</taxon>
        <taxon>Steinernema</taxon>
    </lineage>
</organism>
<comment type="caution">
    <text evidence="12">Lacks conserved residue(s) required for the propagation of feature annotation.</text>
</comment>
<evidence type="ECO:0000256" key="3">
    <source>
        <dbReference type="ARBA" id="ARBA00022448"/>
    </source>
</evidence>
<accession>A0AA39LUG2</accession>
<dbReference type="PANTHER" id="PTHR11893:SF14">
    <property type="entry name" value="INNEXIN-10"/>
    <property type="match status" value="1"/>
</dbReference>
<evidence type="ECO:0000256" key="7">
    <source>
        <dbReference type="ARBA" id="ARBA00022949"/>
    </source>
</evidence>
<feature type="compositionally biased region" description="Basic and acidic residues" evidence="13">
    <location>
        <begin position="563"/>
        <end position="579"/>
    </location>
</feature>
<comment type="function">
    <text evidence="12">Structural component of the gap junctions.</text>
</comment>
<evidence type="ECO:0000256" key="8">
    <source>
        <dbReference type="ARBA" id="ARBA00022989"/>
    </source>
</evidence>
<keyword evidence="9 12" id="KW-0406">Ion transport</keyword>
<keyword evidence="3 12" id="KW-0813">Transport</keyword>
<keyword evidence="8 12" id="KW-1133">Transmembrane helix</keyword>
<protein>
    <recommendedName>
        <fullName evidence="12">Innexin</fullName>
    </recommendedName>
</protein>
<dbReference type="AlphaFoldDB" id="A0AA39LUG2"/>
<dbReference type="GO" id="GO:0005243">
    <property type="term" value="F:gap junction channel activity"/>
    <property type="evidence" value="ECO:0007669"/>
    <property type="project" value="TreeGrafter"/>
</dbReference>
<evidence type="ECO:0000313" key="14">
    <source>
        <dbReference type="EMBL" id="KAK0410596.1"/>
    </source>
</evidence>
<comment type="subcellular location">
    <subcellularLocation>
        <location evidence="1">Cell junction</location>
        <location evidence="1">Gap junction</location>
    </subcellularLocation>
    <subcellularLocation>
        <location evidence="2 12">Cell membrane</location>
        <topology evidence="2 12">Multi-pass membrane protein</topology>
    </subcellularLocation>
</comment>
<evidence type="ECO:0000256" key="11">
    <source>
        <dbReference type="ARBA" id="ARBA00023303"/>
    </source>
</evidence>
<keyword evidence="6" id="KW-0303">Gap junction</keyword>
<dbReference type="PANTHER" id="PTHR11893">
    <property type="entry name" value="INNEXIN"/>
    <property type="match status" value="1"/>
</dbReference>
<keyword evidence="7" id="KW-0965">Cell junction</keyword>
<keyword evidence="11 12" id="KW-0407">Ion channel</keyword>
<evidence type="ECO:0000256" key="5">
    <source>
        <dbReference type="ARBA" id="ARBA00022692"/>
    </source>
</evidence>
<reference evidence="14" key="1">
    <citation type="submission" date="2023-06" db="EMBL/GenBank/DDBJ databases">
        <title>Genomic analysis of the entomopathogenic nematode Steinernema hermaphroditum.</title>
        <authorList>
            <person name="Schwarz E.M."/>
            <person name="Heppert J.K."/>
            <person name="Baniya A."/>
            <person name="Schwartz H.T."/>
            <person name="Tan C.-H."/>
            <person name="Antoshechkin I."/>
            <person name="Sternberg P.W."/>
            <person name="Goodrich-Blair H."/>
            <person name="Dillman A.R."/>
        </authorList>
    </citation>
    <scope>NUCLEOTIDE SEQUENCE</scope>
    <source>
        <strain evidence="14">PS9179</strain>
        <tissue evidence="14">Whole animal</tissue>
    </source>
</reference>
<evidence type="ECO:0000256" key="6">
    <source>
        <dbReference type="ARBA" id="ARBA00022868"/>
    </source>
</evidence>
<keyword evidence="4" id="KW-1003">Cell membrane</keyword>
<feature type="transmembrane region" description="Helical" evidence="12">
    <location>
        <begin position="418"/>
        <end position="442"/>
    </location>
</feature>